<feature type="compositionally biased region" description="Basic residues" evidence="5">
    <location>
        <begin position="1"/>
        <end position="12"/>
    </location>
</feature>
<protein>
    <submittedName>
        <fullName evidence="7">Class I SAM-dependent RNA methyltransferase</fullName>
    </submittedName>
</protein>
<feature type="active site" description="Nucleophile" evidence="4">
    <location>
        <position position="407"/>
    </location>
</feature>
<feature type="binding site" evidence="4">
    <location>
        <position position="308"/>
    </location>
    <ligand>
        <name>S-adenosyl-L-methionine</name>
        <dbReference type="ChEBI" id="CHEBI:59789"/>
    </ligand>
</feature>
<accession>A0A2I1I2K5</accession>
<keyword evidence="3 4" id="KW-0949">S-adenosyl-L-methionine</keyword>
<feature type="binding site" evidence="4">
    <location>
        <position position="275"/>
    </location>
    <ligand>
        <name>S-adenosyl-L-methionine</name>
        <dbReference type="ChEBI" id="CHEBI:59789"/>
    </ligand>
</feature>
<evidence type="ECO:0000256" key="5">
    <source>
        <dbReference type="SAM" id="MobiDB-lite"/>
    </source>
</evidence>
<dbReference type="PANTHER" id="PTHR11061">
    <property type="entry name" value="RNA M5U METHYLTRANSFERASE"/>
    <property type="match status" value="1"/>
</dbReference>
<comment type="caution">
    <text evidence="7">The sequence shown here is derived from an EMBL/GenBank/DDBJ whole genome shotgun (WGS) entry which is preliminary data.</text>
</comment>
<dbReference type="GO" id="GO:0070475">
    <property type="term" value="P:rRNA base methylation"/>
    <property type="evidence" value="ECO:0007669"/>
    <property type="project" value="TreeGrafter"/>
</dbReference>
<feature type="binding site" evidence="4">
    <location>
        <position position="380"/>
    </location>
    <ligand>
        <name>S-adenosyl-L-methionine</name>
        <dbReference type="ChEBI" id="CHEBI:59789"/>
    </ligand>
</feature>
<dbReference type="Gene3D" id="3.40.50.150">
    <property type="entry name" value="Vaccinia Virus protein VP39"/>
    <property type="match status" value="1"/>
</dbReference>
<dbReference type="InterPro" id="IPR029063">
    <property type="entry name" value="SAM-dependent_MTases_sf"/>
</dbReference>
<dbReference type="GO" id="GO:0070041">
    <property type="term" value="F:rRNA (uridine-C5-)-methyltransferase activity"/>
    <property type="evidence" value="ECO:0007669"/>
    <property type="project" value="TreeGrafter"/>
</dbReference>
<feature type="domain" description="TRAM" evidence="6">
    <location>
        <begin position="22"/>
        <end position="81"/>
    </location>
</feature>
<dbReference type="SUPFAM" id="SSF53335">
    <property type="entry name" value="S-adenosyl-L-methionine-dependent methyltransferases"/>
    <property type="match status" value="1"/>
</dbReference>
<dbReference type="PANTHER" id="PTHR11061:SF30">
    <property type="entry name" value="TRNA (URACIL(54)-C(5))-METHYLTRANSFERASE"/>
    <property type="match status" value="1"/>
</dbReference>
<evidence type="ECO:0000256" key="4">
    <source>
        <dbReference type="PROSITE-ProRule" id="PRU01024"/>
    </source>
</evidence>
<feature type="region of interest" description="Disordered" evidence="5">
    <location>
        <begin position="1"/>
        <end position="24"/>
    </location>
</feature>
<organism evidence="7 8">
    <name type="scientific">Schaalia odontolytica</name>
    <dbReference type="NCBI Taxonomy" id="1660"/>
    <lineage>
        <taxon>Bacteria</taxon>
        <taxon>Bacillati</taxon>
        <taxon>Actinomycetota</taxon>
        <taxon>Actinomycetes</taxon>
        <taxon>Actinomycetales</taxon>
        <taxon>Actinomycetaceae</taxon>
        <taxon>Schaalia</taxon>
    </lineage>
</organism>
<name>A0A2I1I2K5_9ACTO</name>
<sequence length="450" mass="47230">MSPRPSRRRPSPLRRTASAQPREGIGEVLQLTVGEPAHGGACVARDESGRVVFVRHAAPGEIVRARVTAVQKKLAWADAIEVVEASADRVESVWPQAGPGGVGGGELAHLTPAAQRDWKSRVIAGQLRRVGGEALSEAVDALGGVRVAPAPGDEDPGDSLTGRRSRIDVVIDADGRAGMHEFRGRRVIALEDMPLAVPAIRELGLFDQDTPWRRLWKPGDRVRAVAPSGGDPVVLIGEDTYAADGVRIDADVLRWNVPVGSGVESYYVRPSGFWQTHVRGAEVLANAVLTAAFGAGEAGAGRAVMELYSGAGLFSVPLVRAVGESGRVVTLEGDEGAVRDAGENLAAFDWVDAFAGNVDREGVVDLSGQLGTVPDVVVADPPRAGAGAEVCVAIAATGAPRVVLVSCDPAAGARDLRTLTEAGYELESLQAWDLFPHTHHVECVSVLTRS</sequence>
<evidence type="ECO:0000313" key="7">
    <source>
        <dbReference type="EMBL" id="PKY65331.1"/>
    </source>
</evidence>
<dbReference type="Pfam" id="PF05958">
    <property type="entry name" value="tRNA_U5-meth_tr"/>
    <property type="match status" value="1"/>
</dbReference>
<proteinExistence type="inferred from homology"/>
<evidence type="ECO:0000256" key="1">
    <source>
        <dbReference type="ARBA" id="ARBA00022603"/>
    </source>
</evidence>
<dbReference type="AlphaFoldDB" id="A0A2I1I2K5"/>
<dbReference type="PROSITE" id="PS50926">
    <property type="entry name" value="TRAM"/>
    <property type="match status" value="1"/>
</dbReference>
<evidence type="ECO:0000256" key="3">
    <source>
        <dbReference type="ARBA" id="ARBA00022691"/>
    </source>
</evidence>
<dbReference type="SUPFAM" id="SSF50249">
    <property type="entry name" value="Nucleic acid-binding proteins"/>
    <property type="match status" value="1"/>
</dbReference>
<evidence type="ECO:0000313" key="8">
    <source>
        <dbReference type="Proteomes" id="UP000234198"/>
    </source>
</evidence>
<keyword evidence="1 4" id="KW-0489">Methyltransferase</keyword>
<keyword evidence="2 4" id="KW-0808">Transferase</keyword>
<gene>
    <name evidence="7" type="ORF">CYJ22_00065</name>
</gene>
<dbReference type="InterPro" id="IPR002792">
    <property type="entry name" value="TRAM_dom"/>
</dbReference>
<dbReference type="InterPro" id="IPR012340">
    <property type="entry name" value="NA-bd_OB-fold"/>
</dbReference>
<dbReference type="EMBL" id="PKKM01000001">
    <property type="protein sequence ID" value="PKY65331.1"/>
    <property type="molecule type" value="Genomic_DNA"/>
</dbReference>
<reference evidence="7 8" key="1">
    <citation type="submission" date="2017-12" db="EMBL/GenBank/DDBJ databases">
        <title>Phylogenetic diversity of female urinary microbiome.</title>
        <authorList>
            <person name="Thomas-White K."/>
            <person name="Wolfe A.J."/>
        </authorList>
    </citation>
    <scope>NUCLEOTIDE SEQUENCE [LARGE SCALE GENOMIC DNA]</scope>
    <source>
        <strain evidence="7 8">UMB0018</strain>
    </source>
</reference>
<dbReference type="Gene3D" id="2.40.50.140">
    <property type="entry name" value="Nucleic acid-binding proteins"/>
    <property type="match status" value="1"/>
</dbReference>
<dbReference type="RefSeq" id="WP_101600165.1">
    <property type="nucleotide sequence ID" value="NZ_PKKM01000001.1"/>
</dbReference>
<comment type="similarity">
    <text evidence="4">Belongs to the class I-like SAM-binding methyltransferase superfamily. RNA M5U methyltransferase family.</text>
</comment>
<dbReference type="PROSITE" id="PS51687">
    <property type="entry name" value="SAM_MT_RNA_M5U"/>
    <property type="match status" value="1"/>
</dbReference>
<dbReference type="InterPro" id="IPR010280">
    <property type="entry name" value="U5_MeTrfase_fam"/>
</dbReference>
<evidence type="ECO:0000259" key="6">
    <source>
        <dbReference type="PROSITE" id="PS50926"/>
    </source>
</evidence>
<dbReference type="Proteomes" id="UP000234198">
    <property type="component" value="Unassembled WGS sequence"/>
</dbReference>
<evidence type="ECO:0000256" key="2">
    <source>
        <dbReference type="ARBA" id="ARBA00022679"/>
    </source>
</evidence>
<dbReference type="Pfam" id="PF01938">
    <property type="entry name" value="TRAM"/>
    <property type="match status" value="1"/>
</dbReference>
<feature type="binding site" evidence="4">
    <location>
        <position position="332"/>
    </location>
    <ligand>
        <name>S-adenosyl-L-methionine</name>
        <dbReference type="ChEBI" id="CHEBI:59789"/>
    </ligand>
</feature>